<dbReference type="Gene3D" id="2.40.40.20">
    <property type="match status" value="1"/>
</dbReference>
<dbReference type="Pfam" id="PF01568">
    <property type="entry name" value="Molydop_binding"/>
    <property type="match status" value="1"/>
</dbReference>
<evidence type="ECO:0000256" key="4">
    <source>
        <dbReference type="ARBA" id="ARBA00023014"/>
    </source>
</evidence>
<keyword evidence="4" id="KW-0411">Iron-sulfur</keyword>
<dbReference type="Gene3D" id="3.40.228.10">
    <property type="entry name" value="Dimethylsulfoxide Reductase, domain 2"/>
    <property type="match status" value="1"/>
</dbReference>
<dbReference type="Pfam" id="PF04879">
    <property type="entry name" value="Molybdop_Fe4S4"/>
    <property type="match status" value="1"/>
</dbReference>
<evidence type="ECO:0000256" key="2">
    <source>
        <dbReference type="ARBA" id="ARBA00022723"/>
    </source>
</evidence>
<dbReference type="PANTHER" id="PTHR43742">
    <property type="entry name" value="TRIMETHYLAMINE-N-OXIDE REDUCTASE"/>
    <property type="match status" value="1"/>
</dbReference>
<dbReference type="PANTHER" id="PTHR43742:SF6">
    <property type="entry name" value="OXIDOREDUCTASE YYAE-RELATED"/>
    <property type="match status" value="1"/>
</dbReference>
<keyword evidence="3" id="KW-0408">Iron</keyword>
<evidence type="ECO:0000256" key="1">
    <source>
        <dbReference type="ARBA" id="ARBA00010312"/>
    </source>
</evidence>
<dbReference type="SUPFAM" id="SSF53706">
    <property type="entry name" value="Formate dehydrogenase/DMSO reductase, domains 1-3"/>
    <property type="match status" value="1"/>
</dbReference>
<dbReference type="SMART" id="SM00926">
    <property type="entry name" value="Molybdop_Fe4S4"/>
    <property type="match status" value="1"/>
</dbReference>
<name>A0ABT7DPX6_9ACTN</name>
<keyword evidence="2" id="KW-0479">Metal-binding</keyword>
<keyword evidence="7" id="KW-1185">Reference proteome</keyword>
<sequence>MSEKDKWIPLGINRPISWKEGDLTVTRSTAWSGPGCHNGCMVLLYTNEEGKLVKVEGDEEAPYNQGRLCSRCLDLPEVVNHPDRLQYPMKRVGARGENKWERISWDEAYDAIVREFTKIKERYGAEAVVFAEGTGRDIVAYNTRLAWSFDSPNPVYFLSGSACYDPRITACFAITGSFWVADCSQNFIDRYDNPEYKIPEVMLVWGNNPLESGPDGFYGHWVVDLMRRGTKLIVIDPRVTWLASKAEIHLQVRNGTDAALALGMINIIIQEDLYDHEFVENWCYGFDELADRAAQFSVERVSEITWIPKDKILAAARMFAKAENGTVQWGLAIDMNNEEAFPQAMAIIDLWSITGNLDVPGGMLPPHQMVSEAYGWGIEHLSPEQAEKRIGIKEYPLVGSILNLAQPDMTVKQMITGDPYPIKGAWLQTTNLLACCGMDPAEFRQALDNMDYVVVVDLFMTPTASACADIVLPAACFPERYGLRTNDGPQFGATINKCCQVGECKSDMQINMELGHRWNPEAWPWEDVRDMFTNFVQGSFLKGQTFQDLQQQAPVYKTVEYKKYEKGTFRTDGQFGFPTRTGRVELYSLMFADFGLDPLPYFEEPSMSPVGTPDLYEEYPLILSTGARDWMSFHSEHRQVPRLRALKKWPEVQVNPETAVRYGLADGDWVWIENPRGRAKRKVKVTEMVPEWMVMTDHGWWFPEQDGASPNNFGVWDVNINQLMQNKCGKTGFGTNAKSLLCKIYKVEEGK</sequence>
<dbReference type="Gene3D" id="3.40.50.740">
    <property type="match status" value="1"/>
</dbReference>
<comment type="similarity">
    <text evidence="1">Belongs to the prokaryotic molybdopterin-containing oxidoreductase family.</text>
</comment>
<proteinExistence type="inferred from homology"/>
<dbReference type="PROSITE" id="PS51669">
    <property type="entry name" value="4FE4S_MOW_BIS_MGD"/>
    <property type="match status" value="1"/>
</dbReference>
<dbReference type="CDD" id="cd02759">
    <property type="entry name" value="MopB_Acetylene-hydratase"/>
    <property type="match status" value="1"/>
</dbReference>
<evidence type="ECO:0000313" key="6">
    <source>
        <dbReference type="EMBL" id="MDJ1651600.1"/>
    </source>
</evidence>
<feature type="domain" description="4Fe-4S Mo/W bis-MGD-type" evidence="5">
    <location>
        <begin position="23"/>
        <end position="83"/>
    </location>
</feature>
<comment type="caution">
    <text evidence="6">The sequence shown here is derived from an EMBL/GenBank/DDBJ whole genome shotgun (WGS) entry which is preliminary data.</text>
</comment>
<evidence type="ECO:0000256" key="3">
    <source>
        <dbReference type="ARBA" id="ARBA00023004"/>
    </source>
</evidence>
<dbReference type="InterPro" id="IPR006963">
    <property type="entry name" value="Mopterin_OxRdtase_4Fe-4S_dom"/>
</dbReference>
<dbReference type="InterPro" id="IPR006656">
    <property type="entry name" value="Mopterin_OxRdtase"/>
</dbReference>
<gene>
    <name evidence="6" type="ORF">QNJ86_12370</name>
</gene>
<reference evidence="6 7" key="1">
    <citation type="submission" date="2023-05" db="EMBL/GenBank/DDBJ databases">
        <title>Gordonibacter KGMB12511T sp. nov., isolated from faeces of healthy Korean.</title>
        <authorList>
            <person name="Kim H.S."/>
            <person name="Kim J.-S."/>
            <person name="Suh M.K."/>
            <person name="Eom M.K."/>
            <person name="Do H.E."/>
            <person name="Lee J.-S."/>
        </authorList>
    </citation>
    <scope>NUCLEOTIDE SEQUENCE [LARGE SCALE GENOMIC DNA]</scope>
    <source>
        <strain evidence="6 7">KGMB12511</strain>
    </source>
</reference>
<dbReference type="SUPFAM" id="SSF50692">
    <property type="entry name" value="ADC-like"/>
    <property type="match status" value="1"/>
</dbReference>
<organism evidence="6 7">
    <name type="scientific">Gordonibacter faecis</name>
    <dbReference type="NCBI Taxonomy" id="3047475"/>
    <lineage>
        <taxon>Bacteria</taxon>
        <taxon>Bacillati</taxon>
        <taxon>Actinomycetota</taxon>
        <taxon>Coriobacteriia</taxon>
        <taxon>Eggerthellales</taxon>
        <taxon>Eggerthellaceae</taxon>
        <taxon>Gordonibacter</taxon>
    </lineage>
</organism>
<evidence type="ECO:0000259" key="5">
    <source>
        <dbReference type="PROSITE" id="PS51669"/>
    </source>
</evidence>
<dbReference type="InterPro" id="IPR009010">
    <property type="entry name" value="Asp_de-COase-like_dom_sf"/>
</dbReference>
<dbReference type="CDD" id="cd02781">
    <property type="entry name" value="MopB_CT_Acetylene-hydratase"/>
    <property type="match status" value="1"/>
</dbReference>
<dbReference type="Pfam" id="PF00384">
    <property type="entry name" value="Molybdopterin"/>
    <property type="match status" value="1"/>
</dbReference>
<dbReference type="Gene3D" id="2.20.25.90">
    <property type="entry name" value="ADC-like domains"/>
    <property type="match status" value="1"/>
</dbReference>
<dbReference type="InterPro" id="IPR050612">
    <property type="entry name" value="Prok_Mopterin_Oxidored"/>
</dbReference>
<dbReference type="InterPro" id="IPR041930">
    <property type="entry name" value="Acetylene_hydratase"/>
</dbReference>
<dbReference type="EMBL" id="JASJEU010000024">
    <property type="protein sequence ID" value="MDJ1651600.1"/>
    <property type="molecule type" value="Genomic_DNA"/>
</dbReference>
<dbReference type="Proteomes" id="UP001232750">
    <property type="component" value="Unassembled WGS sequence"/>
</dbReference>
<evidence type="ECO:0000313" key="7">
    <source>
        <dbReference type="Proteomes" id="UP001232750"/>
    </source>
</evidence>
<dbReference type="InterPro" id="IPR037949">
    <property type="entry name" value="MopB_CT_Acetylene-hydratase"/>
</dbReference>
<dbReference type="RefSeq" id="WP_283832948.1">
    <property type="nucleotide sequence ID" value="NZ_JASJEU010000024.1"/>
</dbReference>
<protein>
    <submittedName>
        <fullName evidence="6">Molybdopterin-dependent oxidoreductase</fullName>
    </submittedName>
</protein>
<dbReference type="InterPro" id="IPR006657">
    <property type="entry name" value="MoPterin_dinucl-bd_dom"/>
</dbReference>
<accession>A0ABT7DPX6</accession>